<feature type="domain" description="RNA polymerase sigma factor 70 region 4 type 2" evidence="7">
    <location>
        <begin position="124"/>
        <end position="172"/>
    </location>
</feature>
<dbReference type="PANTHER" id="PTHR43133">
    <property type="entry name" value="RNA POLYMERASE ECF-TYPE SIGMA FACTO"/>
    <property type="match status" value="1"/>
</dbReference>
<dbReference type="SUPFAM" id="SSF88946">
    <property type="entry name" value="Sigma2 domain of RNA polymerase sigma factors"/>
    <property type="match status" value="1"/>
</dbReference>
<dbReference type="GO" id="GO:0016987">
    <property type="term" value="F:sigma factor activity"/>
    <property type="evidence" value="ECO:0007669"/>
    <property type="project" value="UniProtKB-KW"/>
</dbReference>
<comment type="caution">
    <text evidence="8">The sequence shown here is derived from an EMBL/GenBank/DDBJ whole genome shotgun (WGS) entry which is preliminary data.</text>
</comment>
<dbReference type="InterPro" id="IPR039425">
    <property type="entry name" value="RNA_pol_sigma-70-like"/>
</dbReference>
<keyword evidence="3" id="KW-0731">Sigma factor</keyword>
<dbReference type="GO" id="GO:0003677">
    <property type="term" value="F:DNA binding"/>
    <property type="evidence" value="ECO:0007669"/>
    <property type="project" value="UniProtKB-KW"/>
</dbReference>
<dbReference type="Pfam" id="PF04542">
    <property type="entry name" value="Sigma70_r2"/>
    <property type="match status" value="1"/>
</dbReference>
<dbReference type="Gene3D" id="1.10.10.10">
    <property type="entry name" value="Winged helix-like DNA-binding domain superfamily/Winged helix DNA-binding domain"/>
    <property type="match status" value="1"/>
</dbReference>
<dbReference type="GO" id="GO:0006352">
    <property type="term" value="P:DNA-templated transcription initiation"/>
    <property type="evidence" value="ECO:0007669"/>
    <property type="project" value="InterPro"/>
</dbReference>
<dbReference type="InterPro" id="IPR013249">
    <property type="entry name" value="RNA_pol_sigma70_r4_t2"/>
</dbReference>
<dbReference type="Pfam" id="PF08281">
    <property type="entry name" value="Sigma70_r4_2"/>
    <property type="match status" value="1"/>
</dbReference>
<dbReference type="Gene3D" id="1.10.1740.10">
    <property type="match status" value="1"/>
</dbReference>
<sequence length="192" mass="22299">MGSVESRPKLTRAQVEQIEQLYLHEAEDLYRYAHSRSWIRAGDAHDLVQTTFHEAIRAWEKVEPLGVDERRRWLRQVLRNKAVDVWRKQNRVDLAVDVSELPPTSDDETAEHVALTIALANCWRAIEQMPPRRRMVAFLVWGQAWDVKRAAEHLGLAASTVRVHLREARLQLRASVGHLVPFIEDEKDWESA</sequence>
<dbReference type="Proteomes" id="UP000053246">
    <property type="component" value="Unassembled WGS sequence"/>
</dbReference>
<keyword evidence="5" id="KW-0804">Transcription</keyword>
<organism evidence="8 9">
    <name type="scientific">Micromonospora maris</name>
    <dbReference type="NCBI Taxonomy" id="1003110"/>
    <lineage>
        <taxon>Bacteria</taxon>
        <taxon>Bacillati</taxon>
        <taxon>Actinomycetota</taxon>
        <taxon>Actinomycetes</taxon>
        <taxon>Micromonosporales</taxon>
        <taxon>Micromonosporaceae</taxon>
        <taxon>Micromonospora</taxon>
    </lineage>
</organism>
<feature type="domain" description="RNA polymerase sigma-70 region 2" evidence="6">
    <location>
        <begin position="21"/>
        <end position="91"/>
    </location>
</feature>
<dbReference type="InterPro" id="IPR013325">
    <property type="entry name" value="RNA_pol_sigma_r2"/>
</dbReference>
<accession>A0A9X0I119</accession>
<evidence type="ECO:0000313" key="9">
    <source>
        <dbReference type="Proteomes" id="UP000053246"/>
    </source>
</evidence>
<dbReference type="InterPro" id="IPR014284">
    <property type="entry name" value="RNA_pol_sigma-70_dom"/>
</dbReference>
<comment type="similarity">
    <text evidence="1">Belongs to the sigma-70 factor family. ECF subfamily.</text>
</comment>
<dbReference type="SUPFAM" id="SSF88659">
    <property type="entry name" value="Sigma3 and sigma4 domains of RNA polymerase sigma factors"/>
    <property type="match status" value="1"/>
</dbReference>
<dbReference type="InterPro" id="IPR013324">
    <property type="entry name" value="RNA_pol_sigma_r3/r4-like"/>
</dbReference>
<keyword evidence="4" id="KW-0238">DNA-binding</keyword>
<evidence type="ECO:0000256" key="2">
    <source>
        <dbReference type="ARBA" id="ARBA00023015"/>
    </source>
</evidence>
<dbReference type="AlphaFoldDB" id="A0A9X0I119"/>
<dbReference type="EMBL" id="LMWI01000002">
    <property type="protein sequence ID" value="KUJ44837.1"/>
    <property type="molecule type" value="Genomic_DNA"/>
</dbReference>
<dbReference type="InterPro" id="IPR036388">
    <property type="entry name" value="WH-like_DNA-bd_sf"/>
</dbReference>
<evidence type="ECO:0000256" key="5">
    <source>
        <dbReference type="ARBA" id="ARBA00023163"/>
    </source>
</evidence>
<dbReference type="PANTHER" id="PTHR43133:SF8">
    <property type="entry name" value="RNA POLYMERASE SIGMA FACTOR HI_1459-RELATED"/>
    <property type="match status" value="1"/>
</dbReference>
<protein>
    <submittedName>
        <fullName evidence="8">Uncharacterized protein</fullName>
    </submittedName>
</protein>
<dbReference type="NCBIfam" id="TIGR02937">
    <property type="entry name" value="sigma70-ECF"/>
    <property type="match status" value="1"/>
</dbReference>
<evidence type="ECO:0000256" key="3">
    <source>
        <dbReference type="ARBA" id="ARBA00023082"/>
    </source>
</evidence>
<proteinExistence type="inferred from homology"/>
<evidence type="ECO:0000259" key="6">
    <source>
        <dbReference type="Pfam" id="PF04542"/>
    </source>
</evidence>
<evidence type="ECO:0000259" key="7">
    <source>
        <dbReference type="Pfam" id="PF08281"/>
    </source>
</evidence>
<name>A0A9X0I119_9ACTN</name>
<evidence type="ECO:0000256" key="1">
    <source>
        <dbReference type="ARBA" id="ARBA00010641"/>
    </source>
</evidence>
<gene>
    <name evidence="8" type="ORF">ADL17_16990</name>
</gene>
<keyword evidence="2" id="KW-0805">Transcription regulation</keyword>
<keyword evidence="9" id="KW-1185">Reference proteome</keyword>
<reference evidence="8 9" key="1">
    <citation type="submission" date="2015-10" db="EMBL/GenBank/DDBJ databases">
        <authorList>
            <person name="Ju K.-S."/>
            <person name="Doroghazi J.R."/>
            <person name="Metcalf W.W."/>
        </authorList>
    </citation>
    <scope>NUCLEOTIDE SEQUENCE [LARGE SCALE GENOMIC DNA]</scope>
    <source>
        <strain evidence="8 9">NRRL B-24793</strain>
    </source>
</reference>
<evidence type="ECO:0000256" key="4">
    <source>
        <dbReference type="ARBA" id="ARBA00023125"/>
    </source>
</evidence>
<dbReference type="InterPro" id="IPR007627">
    <property type="entry name" value="RNA_pol_sigma70_r2"/>
</dbReference>
<evidence type="ECO:0000313" key="8">
    <source>
        <dbReference type="EMBL" id="KUJ44837.1"/>
    </source>
</evidence>